<gene>
    <name evidence="2" type="ORF">OUZ56_003063</name>
</gene>
<sequence length="125" mass="14531">MKNKYKRREEIHCQSAAVRTLSVEVRASALNCPSLEKEKHYNLYELNDDAGRKAFLDELFDFMQKRDKWRLQCCLLSLADELATSGSSYAFRTVCTDQDRPSPLIIKKKLKNSGKKRKEKWALSV</sequence>
<reference evidence="2 3" key="1">
    <citation type="journal article" date="2023" name="Nucleic Acids Res.">
        <title>The hologenome of Daphnia magna reveals possible DNA methylation and microbiome-mediated evolution of the host genome.</title>
        <authorList>
            <person name="Chaturvedi A."/>
            <person name="Li X."/>
            <person name="Dhandapani V."/>
            <person name="Marshall H."/>
            <person name="Kissane S."/>
            <person name="Cuenca-Cambronero M."/>
            <person name="Asole G."/>
            <person name="Calvet F."/>
            <person name="Ruiz-Romero M."/>
            <person name="Marangio P."/>
            <person name="Guigo R."/>
            <person name="Rago D."/>
            <person name="Mirbahai L."/>
            <person name="Eastwood N."/>
            <person name="Colbourne J.K."/>
            <person name="Zhou J."/>
            <person name="Mallon E."/>
            <person name="Orsini L."/>
        </authorList>
    </citation>
    <scope>NUCLEOTIDE SEQUENCE [LARGE SCALE GENOMIC DNA]</scope>
    <source>
        <strain evidence="2">LRV0_1</strain>
    </source>
</reference>
<protein>
    <submittedName>
        <fullName evidence="2">Uncharacterized protein</fullName>
    </submittedName>
</protein>
<comment type="caution">
    <text evidence="2">The sequence shown here is derived from an EMBL/GenBank/DDBJ whole genome shotgun (WGS) entry which is preliminary data.</text>
</comment>
<dbReference type="Proteomes" id="UP001234178">
    <property type="component" value="Unassembled WGS sequence"/>
</dbReference>
<name>A0ABR0A7N9_9CRUS</name>
<proteinExistence type="predicted"/>
<keyword evidence="3" id="KW-1185">Reference proteome</keyword>
<evidence type="ECO:0000256" key="1">
    <source>
        <dbReference type="SAM" id="MobiDB-lite"/>
    </source>
</evidence>
<organism evidence="2 3">
    <name type="scientific">Daphnia magna</name>
    <dbReference type="NCBI Taxonomy" id="35525"/>
    <lineage>
        <taxon>Eukaryota</taxon>
        <taxon>Metazoa</taxon>
        <taxon>Ecdysozoa</taxon>
        <taxon>Arthropoda</taxon>
        <taxon>Crustacea</taxon>
        <taxon>Branchiopoda</taxon>
        <taxon>Diplostraca</taxon>
        <taxon>Cladocera</taxon>
        <taxon>Anomopoda</taxon>
        <taxon>Daphniidae</taxon>
        <taxon>Daphnia</taxon>
    </lineage>
</organism>
<feature type="compositionally biased region" description="Basic residues" evidence="1">
    <location>
        <begin position="106"/>
        <end position="119"/>
    </location>
</feature>
<dbReference type="EMBL" id="JAOYFB010000036">
    <property type="protein sequence ID" value="KAK4021136.1"/>
    <property type="molecule type" value="Genomic_DNA"/>
</dbReference>
<feature type="region of interest" description="Disordered" evidence="1">
    <location>
        <begin position="106"/>
        <end position="125"/>
    </location>
</feature>
<evidence type="ECO:0000313" key="2">
    <source>
        <dbReference type="EMBL" id="KAK4021136.1"/>
    </source>
</evidence>
<evidence type="ECO:0000313" key="3">
    <source>
        <dbReference type="Proteomes" id="UP001234178"/>
    </source>
</evidence>
<accession>A0ABR0A7N9</accession>